<dbReference type="EMBL" id="DF238735">
    <property type="protein sequence ID" value="GAQ93667.1"/>
    <property type="molecule type" value="Genomic_DNA"/>
</dbReference>
<evidence type="ECO:0000313" key="1">
    <source>
        <dbReference type="EMBL" id="GAQ93667.1"/>
    </source>
</evidence>
<keyword evidence="2" id="KW-1185">Reference proteome</keyword>
<sequence length="421" mass="45979">MDPNKLREFISARCVTGEGLVVSRREIRDALLAWNGGEKVPRGLPEAMKEAGYALASRSYGSDKTMTGVYLGVAISATQQGTKRVEEVLDAVIDRAEVASGPLPPGAVVCMPEVLIFDAENHSFRIRKTNDKPTKVSILDLISTVTGTSNPRKTWHDLSGRFSNSDELHHSSYQFAGQGQQQTPVVDARGAVKIINHLSGPRAAMFRNTCADIVVRFAEGDESLVNEIRKNRDMDPFRTVLNTQALMDSDKLRAFVSARCDAGEGLLVARRELRDAFQVWQGGEPVPKGFPEAMEGAGYAIATRAYGPNRKSTGVYVGLCLRPVVESTTEVVNETPSLENVGAVVSTQPRDLVLDNDLFGEFRGARIRKTTDVPPKISIIDLIAVVTGALNPRKTWHDLSKRFEEEAIPVGNDFAKFPGQG</sequence>
<gene>
    <name evidence="1" type="ORF">KFL_017860010</name>
</gene>
<evidence type="ECO:0000313" key="2">
    <source>
        <dbReference type="Proteomes" id="UP000054558"/>
    </source>
</evidence>
<reference evidence="1 2" key="1">
    <citation type="journal article" date="2014" name="Nat. Commun.">
        <title>Klebsormidium flaccidum genome reveals primary factors for plant terrestrial adaptation.</title>
        <authorList>
            <person name="Hori K."/>
            <person name="Maruyama F."/>
            <person name="Fujisawa T."/>
            <person name="Togashi T."/>
            <person name="Yamamoto N."/>
            <person name="Seo M."/>
            <person name="Sato S."/>
            <person name="Yamada T."/>
            <person name="Mori H."/>
            <person name="Tajima N."/>
            <person name="Moriyama T."/>
            <person name="Ikeuchi M."/>
            <person name="Watanabe M."/>
            <person name="Wada H."/>
            <person name="Kobayashi K."/>
            <person name="Saito M."/>
            <person name="Masuda T."/>
            <person name="Sasaki-Sekimoto Y."/>
            <person name="Mashiguchi K."/>
            <person name="Awai K."/>
            <person name="Shimojima M."/>
            <person name="Masuda S."/>
            <person name="Iwai M."/>
            <person name="Nobusawa T."/>
            <person name="Narise T."/>
            <person name="Kondo S."/>
            <person name="Saito H."/>
            <person name="Sato R."/>
            <person name="Murakawa M."/>
            <person name="Ihara Y."/>
            <person name="Oshima-Yamada Y."/>
            <person name="Ohtaka K."/>
            <person name="Satoh M."/>
            <person name="Sonobe K."/>
            <person name="Ishii M."/>
            <person name="Ohtani R."/>
            <person name="Kanamori-Sato M."/>
            <person name="Honoki R."/>
            <person name="Miyazaki D."/>
            <person name="Mochizuki H."/>
            <person name="Umetsu J."/>
            <person name="Higashi K."/>
            <person name="Shibata D."/>
            <person name="Kamiya Y."/>
            <person name="Sato N."/>
            <person name="Nakamura Y."/>
            <person name="Tabata S."/>
            <person name="Ida S."/>
            <person name="Kurokawa K."/>
            <person name="Ohta H."/>
        </authorList>
    </citation>
    <scope>NUCLEOTIDE SEQUENCE [LARGE SCALE GENOMIC DNA]</scope>
    <source>
        <strain evidence="1 2">NIES-2285</strain>
    </source>
</reference>
<name>A0A1Y1IY20_KLENI</name>
<organism evidence="1 2">
    <name type="scientific">Klebsormidium nitens</name>
    <name type="common">Green alga</name>
    <name type="synonym">Ulothrix nitens</name>
    <dbReference type="NCBI Taxonomy" id="105231"/>
    <lineage>
        <taxon>Eukaryota</taxon>
        <taxon>Viridiplantae</taxon>
        <taxon>Streptophyta</taxon>
        <taxon>Klebsormidiophyceae</taxon>
        <taxon>Klebsormidiales</taxon>
        <taxon>Klebsormidiaceae</taxon>
        <taxon>Klebsormidium</taxon>
    </lineage>
</organism>
<feature type="non-terminal residue" evidence="1">
    <location>
        <position position="421"/>
    </location>
</feature>
<dbReference type="Proteomes" id="UP000054558">
    <property type="component" value="Unassembled WGS sequence"/>
</dbReference>
<dbReference type="AlphaFoldDB" id="A0A1Y1IY20"/>
<proteinExistence type="predicted"/>
<protein>
    <submittedName>
        <fullName evidence="1">Uncharacterized protein</fullName>
    </submittedName>
</protein>
<accession>A0A1Y1IY20</accession>